<dbReference type="EMBL" id="RXFT01000008">
    <property type="protein sequence ID" value="RUR69420.1"/>
    <property type="molecule type" value="Genomic_DNA"/>
</dbReference>
<protein>
    <submittedName>
        <fullName evidence="1">Uncharacterized protein</fullName>
    </submittedName>
</protein>
<reference evidence="1 2" key="1">
    <citation type="submission" date="2018-12" db="EMBL/GenBank/DDBJ databases">
        <title>The genome sequences of Variovorax guangxiensis DSM 27352.</title>
        <authorList>
            <person name="Gao J."/>
            <person name="Sun J."/>
        </authorList>
    </citation>
    <scope>NUCLEOTIDE SEQUENCE [LARGE SCALE GENOMIC DNA]</scope>
    <source>
        <strain evidence="1 2">DSM 27352</strain>
    </source>
</reference>
<comment type="caution">
    <text evidence="1">The sequence shown here is derived from an EMBL/GenBank/DDBJ whole genome shotgun (WGS) entry which is preliminary data.</text>
</comment>
<evidence type="ECO:0000313" key="2">
    <source>
        <dbReference type="Proteomes" id="UP000281118"/>
    </source>
</evidence>
<evidence type="ECO:0000313" key="1">
    <source>
        <dbReference type="EMBL" id="RUR69420.1"/>
    </source>
</evidence>
<dbReference type="RefSeq" id="WP_126023512.1">
    <property type="nucleotide sequence ID" value="NZ_RXFT01000008.1"/>
</dbReference>
<name>A0A3S0ZGI3_9BURK</name>
<organism evidence="1 2">
    <name type="scientific">Variovorax guangxiensis</name>
    <dbReference type="NCBI Taxonomy" id="1775474"/>
    <lineage>
        <taxon>Bacteria</taxon>
        <taxon>Pseudomonadati</taxon>
        <taxon>Pseudomonadota</taxon>
        <taxon>Betaproteobacteria</taxon>
        <taxon>Burkholderiales</taxon>
        <taxon>Comamonadaceae</taxon>
        <taxon>Variovorax</taxon>
    </lineage>
</organism>
<proteinExistence type="predicted"/>
<gene>
    <name evidence="1" type="ORF">EJP67_20395</name>
</gene>
<accession>A0A3S0ZGI3</accession>
<dbReference type="AlphaFoldDB" id="A0A3S0ZGI3"/>
<dbReference type="OrthoDB" id="7061454at2"/>
<dbReference type="Proteomes" id="UP000281118">
    <property type="component" value="Unassembled WGS sequence"/>
</dbReference>
<sequence>MPIFRDQPLASTNLDRQGERLSKHFLEQCCADMSSRRFPVHQEHDMRRPVSGYIENPRLVPDVDHPGEWRLIGDVYVDEGALEDVLGGFSISGMEIIRRTEDATALLYLPFPHYNDEDLLVQVLADAALGVGKWIKKGAEPLGWVLLGSVVAFAITPIWDDIYKRKIAPRIDGLIAGLLPALRKRGLAAELVQIVLFKEAEVEVRIIPVQGKEEICLHSSAVERGLREVVNFLRVDVTAQAIGVKRIVIFFDEVLGAYKLHRIEYVDGRVEHLA</sequence>